<dbReference type="InterPro" id="IPR015655">
    <property type="entry name" value="PP2C"/>
</dbReference>
<proteinExistence type="predicted"/>
<dbReference type="Pfam" id="PF13672">
    <property type="entry name" value="PP2C_2"/>
    <property type="match status" value="1"/>
</dbReference>
<evidence type="ECO:0000313" key="2">
    <source>
        <dbReference type="EMBL" id="SDP01859.1"/>
    </source>
</evidence>
<organism evidence="2 3">
    <name type="scientific">Nakamurella panacisegetis</name>
    <dbReference type="NCBI Taxonomy" id="1090615"/>
    <lineage>
        <taxon>Bacteria</taxon>
        <taxon>Bacillati</taxon>
        <taxon>Actinomycetota</taxon>
        <taxon>Actinomycetes</taxon>
        <taxon>Nakamurellales</taxon>
        <taxon>Nakamurellaceae</taxon>
        <taxon>Nakamurella</taxon>
    </lineage>
</organism>
<dbReference type="InterPro" id="IPR036457">
    <property type="entry name" value="PPM-type-like_dom_sf"/>
</dbReference>
<dbReference type="GO" id="GO:0004722">
    <property type="term" value="F:protein serine/threonine phosphatase activity"/>
    <property type="evidence" value="ECO:0007669"/>
    <property type="project" value="InterPro"/>
</dbReference>
<dbReference type="CDD" id="cd00143">
    <property type="entry name" value="PP2Cc"/>
    <property type="match status" value="1"/>
</dbReference>
<dbReference type="SUPFAM" id="SSF81606">
    <property type="entry name" value="PP2C-like"/>
    <property type="match status" value="1"/>
</dbReference>
<gene>
    <name evidence="2" type="ORF">SAMN04515671_2685</name>
</gene>
<dbReference type="PROSITE" id="PS51746">
    <property type="entry name" value="PPM_2"/>
    <property type="match status" value="1"/>
</dbReference>
<dbReference type="SMART" id="SM00331">
    <property type="entry name" value="PP2C_SIG"/>
    <property type="match status" value="1"/>
</dbReference>
<feature type="domain" description="PPM-type phosphatase" evidence="1">
    <location>
        <begin position="5"/>
        <end position="232"/>
    </location>
</feature>
<dbReference type="EMBL" id="LT629710">
    <property type="protein sequence ID" value="SDP01859.1"/>
    <property type="molecule type" value="Genomic_DNA"/>
</dbReference>
<dbReference type="Gene3D" id="3.60.40.10">
    <property type="entry name" value="PPM-type phosphatase domain"/>
    <property type="match status" value="1"/>
</dbReference>
<protein>
    <submittedName>
        <fullName evidence="2">Protein phosphatase</fullName>
    </submittedName>
</protein>
<name>A0A1H0PB37_9ACTN</name>
<dbReference type="PANTHER" id="PTHR47992">
    <property type="entry name" value="PROTEIN PHOSPHATASE"/>
    <property type="match status" value="1"/>
</dbReference>
<keyword evidence="3" id="KW-1185">Reference proteome</keyword>
<evidence type="ECO:0000259" key="1">
    <source>
        <dbReference type="PROSITE" id="PS51746"/>
    </source>
</evidence>
<dbReference type="OrthoDB" id="9801841at2"/>
<dbReference type="InterPro" id="IPR001932">
    <property type="entry name" value="PPM-type_phosphatase-like_dom"/>
</dbReference>
<dbReference type="Proteomes" id="UP000198741">
    <property type="component" value="Chromosome I"/>
</dbReference>
<dbReference type="AlphaFoldDB" id="A0A1H0PB37"/>
<sequence>MMQVAWGAATDSGRRRPVNEDALLAAMPIFLVADGMGGHAAGGTASAIVVEEFTAPSGANSVTPEWVMDAFERSQARIRRSSAGGTTVAGVAAVQQNGTPYWLVFNIGDSRIYHCIDGVVTQISVDHSVVQELVDLGEVTLDRARFHPQRHVITRAVGAPDGPRADFWLLPGEPGDRLMICSDGITSEIDAAAIATLTRSVDTDPQQVAESLVELALQAGGRDNITVVVVDVIDVTADAPAPIGDRSMTASADRDHTLPRLPAISRVGDST</sequence>
<evidence type="ECO:0000313" key="3">
    <source>
        <dbReference type="Proteomes" id="UP000198741"/>
    </source>
</evidence>
<dbReference type="SMART" id="SM00332">
    <property type="entry name" value="PP2Cc"/>
    <property type="match status" value="1"/>
</dbReference>
<dbReference type="STRING" id="1090615.SAMN04515671_2685"/>
<reference evidence="2 3" key="1">
    <citation type="submission" date="2016-10" db="EMBL/GenBank/DDBJ databases">
        <authorList>
            <person name="de Groot N.N."/>
        </authorList>
    </citation>
    <scope>NUCLEOTIDE SEQUENCE [LARGE SCALE GENOMIC DNA]</scope>
    <source>
        <strain evidence="3">P4-7,KCTC 19426,CECT 7604</strain>
    </source>
</reference>
<accession>A0A1H0PB37</accession>